<dbReference type="GO" id="GO:0003723">
    <property type="term" value="F:RNA binding"/>
    <property type="evidence" value="ECO:0007669"/>
    <property type="project" value="InterPro"/>
</dbReference>
<dbReference type="GO" id="GO:0005840">
    <property type="term" value="C:ribosome"/>
    <property type="evidence" value="ECO:0007669"/>
    <property type="project" value="UniProtKB-KW"/>
</dbReference>
<proteinExistence type="predicted"/>
<feature type="region of interest" description="Disordered" evidence="1">
    <location>
        <begin position="264"/>
        <end position="353"/>
    </location>
</feature>
<protein>
    <submittedName>
        <fullName evidence="2">Ribosomal protein L1</fullName>
    </submittedName>
</protein>
<dbReference type="OMA" id="FMEIRCI"/>
<sequence>MNMAEAAAEAPQAVNPETVGKAVKALLKWKDAQSNIQKPQLLGDDELFYLIVTLKKIPQKPRVNPHKVPLPHPLLDPSSEPAELCLIIDDRSKSGLTKDAASKKIKSENIPISKVIKYSKLKTDYKAFEAKRKLCDSYDMFFADKRIIPLLPRLLGKQFFKKKKIPMPVDLKHHNWKEQIEKGCGSALLFLSTGTCSVVKVGKLSMGKEEIVENVIAAINGIADIVPSKWSNIRSFHLKLLDSLALPVYQAVPDLRLKIVAETDQPSSKKEKQGKEEQVVEEEEDASHQKKKKKSKGRIHEVQYMDDDSNETNSGAKRKDETKTDSALKKKSKTASKKLSTADKKKRKTLAGQ</sequence>
<keyword evidence="3" id="KW-1185">Reference proteome</keyword>
<keyword evidence="2" id="KW-0687">Ribonucleoprotein</keyword>
<dbReference type="PANTHER" id="PTHR23105">
    <property type="entry name" value="RIBOSOMAL PROTEIN L7AE FAMILY MEMBER"/>
    <property type="match status" value="1"/>
</dbReference>
<dbReference type="Gene3D" id="3.40.50.790">
    <property type="match status" value="1"/>
</dbReference>
<feature type="compositionally biased region" description="Basic residues" evidence="1">
    <location>
        <begin position="344"/>
        <end position="353"/>
    </location>
</feature>
<feature type="compositionally biased region" description="Basic and acidic residues" evidence="1">
    <location>
        <begin position="317"/>
        <end position="328"/>
    </location>
</feature>
<gene>
    <name evidence="2" type="ORF">CCACVL1_08131</name>
</gene>
<accession>A0A1R3J243</accession>
<keyword evidence="2" id="KW-0689">Ribosomal protein</keyword>
<dbReference type="Pfam" id="PF00687">
    <property type="entry name" value="Ribosomal_L1"/>
    <property type="match status" value="1"/>
</dbReference>
<evidence type="ECO:0000313" key="2">
    <source>
        <dbReference type="EMBL" id="OMO88895.1"/>
    </source>
</evidence>
<dbReference type="AlphaFoldDB" id="A0A1R3J243"/>
<reference evidence="2 3" key="1">
    <citation type="submission" date="2013-09" db="EMBL/GenBank/DDBJ databases">
        <title>Corchorus capsularis genome sequencing.</title>
        <authorList>
            <person name="Alam M."/>
            <person name="Haque M.S."/>
            <person name="Islam M.S."/>
            <person name="Emdad E.M."/>
            <person name="Islam M.M."/>
            <person name="Ahmed B."/>
            <person name="Halim A."/>
            <person name="Hossen Q.M.M."/>
            <person name="Hossain M.Z."/>
            <person name="Ahmed R."/>
            <person name="Khan M.M."/>
            <person name="Islam R."/>
            <person name="Rashid M.M."/>
            <person name="Khan S.A."/>
            <person name="Rahman M.S."/>
            <person name="Alam M."/>
        </authorList>
    </citation>
    <scope>NUCLEOTIDE SEQUENCE [LARGE SCALE GENOMIC DNA]</scope>
    <source>
        <strain evidence="3">cv. CVL-1</strain>
        <tissue evidence="2">Whole seedling</tissue>
    </source>
</reference>
<comment type="caution">
    <text evidence="2">The sequence shown here is derived from an EMBL/GenBank/DDBJ whole genome shotgun (WGS) entry which is preliminary data.</text>
</comment>
<dbReference type="STRING" id="210143.A0A1R3J243"/>
<dbReference type="EMBL" id="AWWV01008872">
    <property type="protein sequence ID" value="OMO88895.1"/>
    <property type="molecule type" value="Genomic_DNA"/>
</dbReference>
<feature type="compositionally biased region" description="Basic and acidic residues" evidence="1">
    <location>
        <begin position="264"/>
        <end position="278"/>
    </location>
</feature>
<dbReference type="InterPro" id="IPR023674">
    <property type="entry name" value="Ribosomal_uL1-like"/>
</dbReference>
<dbReference type="FunFam" id="3.40.50.790:FF:000012">
    <property type="entry name" value="Ribosomal protein L1p/L10e family"/>
    <property type="match status" value="1"/>
</dbReference>
<dbReference type="Gramene" id="OMO88895">
    <property type="protein sequence ID" value="OMO88895"/>
    <property type="gene ID" value="CCACVL1_08131"/>
</dbReference>
<evidence type="ECO:0000256" key="1">
    <source>
        <dbReference type="SAM" id="MobiDB-lite"/>
    </source>
</evidence>
<dbReference type="InterPro" id="IPR050257">
    <property type="entry name" value="eL8/uL1-like"/>
</dbReference>
<dbReference type="InterPro" id="IPR028364">
    <property type="entry name" value="Ribosomal_uL1/biogenesis"/>
</dbReference>
<organism evidence="2 3">
    <name type="scientific">Corchorus capsularis</name>
    <name type="common">Jute</name>
    <dbReference type="NCBI Taxonomy" id="210143"/>
    <lineage>
        <taxon>Eukaryota</taxon>
        <taxon>Viridiplantae</taxon>
        <taxon>Streptophyta</taxon>
        <taxon>Embryophyta</taxon>
        <taxon>Tracheophyta</taxon>
        <taxon>Spermatophyta</taxon>
        <taxon>Magnoliopsida</taxon>
        <taxon>eudicotyledons</taxon>
        <taxon>Gunneridae</taxon>
        <taxon>Pentapetalae</taxon>
        <taxon>rosids</taxon>
        <taxon>malvids</taxon>
        <taxon>Malvales</taxon>
        <taxon>Malvaceae</taxon>
        <taxon>Grewioideae</taxon>
        <taxon>Apeibeae</taxon>
        <taxon>Corchorus</taxon>
    </lineage>
</organism>
<dbReference type="InterPro" id="IPR016095">
    <property type="entry name" value="Ribosomal_uL1_3-a/b-sand"/>
</dbReference>
<dbReference type="CDD" id="cd00403">
    <property type="entry name" value="Ribosomal_L1"/>
    <property type="match status" value="1"/>
</dbReference>
<name>A0A1R3J243_COCAP</name>
<dbReference type="OrthoDB" id="10251727at2759"/>
<dbReference type="SUPFAM" id="SSF56808">
    <property type="entry name" value="Ribosomal protein L1"/>
    <property type="match status" value="1"/>
</dbReference>
<dbReference type="Proteomes" id="UP000188268">
    <property type="component" value="Unassembled WGS sequence"/>
</dbReference>
<evidence type="ECO:0000313" key="3">
    <source>
        <dbReference type="Proteomes" id="UP000188268"/>
    </source>
</evidence>